<dbReference type="GeneID" id="26902269"/>
<dbReference type="InterPro" id="IPR037151">
    <property type="entry name" value="AlkB-like_sf"/>
</dbReference>
<feature type="region of interest" description="Disordered" evidence="1">
    <location>
        <begin position="1"/>
        <end position="36"/>
    </location>
</feature>
<dbReference type="PANTHER" id="PTHR42256:SF1">
    <property type="entry name" value="FE2OG DIOXYGENASE DOMAIN-CONTAINING PROTEIN"/>
    <property type="match status" value="1"/>
</dbReference>
<protein>
    <submittedName>
        <fullName evidence="2">Uncharacterized protein</fullName>
    </submittedName>
</protein>
<name>A0A0M9G759_LEPPY</name>
<dbReference type="PANTHER" id="PTHR42256">
    <property type="entry name" value="OXOGLUTARATE/IRON-DEPENDENT DIOXYGENASE"/>
    <property type="match status" value="1"/>
</dbReference>
<dbReference type="Proteomes" id="UP000037923">
    <property type="component" value="Unassembled WGS sequence"/>
</dbReference>
<organism evidence="2 3">
    <name type="scientific">Leptomonas pyrrhocoris</name>
    <name type="common">Firebug parasite</name>
    <dbReference type="NCBI Taxonomy" id="157538"/>
    <lineage>
        <taxon>Eukaryota</taxon>
        <taxon>Discoba</taxon>
        <taxon>Euglenozoa</taxon>
        <taxon>Kinetoplastea</taxon>
        <taxon>Metakinetoplastina</taxon>
        <taxon>Trypanosomatida</taxon>
        <taxon>Trypanosomatidae</taxon>
        <taxon>Leishmaniinae</taxon>
        <taxon>Leptomonas</taxon>
    </lineage>
</organism>
<dbReference type="EMBL" id="LGTL01000003">
    <property type="protein sequence ID" value="KPA83729.1"/>
    <property type="molecule type" value="Genomic_DNA"/>
</dbReference>
<keyword evidence="3" id="KW-1185">Reference proteome</keyword>
<feature type="region of interest" description="Disordered" evidence="1">
    <location>
        <begin position="303"/>
        <end position="368"/>
    </location>
</feature>
<evidence type="ECO:0000313" key="3">
    <source>
        <dbReference type="Proteomes" id="UP000037923"/>
    </source>
</evidence>
<dbReference type="AlphaFoldDB" id="A0A0M9G759"/>
<accession>A0A0M9G759</accession>
<comment type="caution">
    <text evidence="2">The sequence shown here is derived from an EMBL/GenBank/DDBJ whole genome shotgun (WGS) entry which is preliminary data.</text>
</comment>
<reference evidence="2 3" key="1">
    <citation type="submission" date="2015-07" db="EMBL/GenBank/DDBJ databases">
        <title>High-quality genome of monoxenous trypanosomatid Leptomonas pyrrhocoris.</title>
        <authorList>
            <person name="Flegontov P."/>
            <person name="Butenko A."/>
            <person name="Firsov S."/>
            <person name="Vlcek C."/>
            <person name="Logacheva M.D."/>
            <person name="Field M."/>
            <person name="Filatov D."/>
            <person name="Flegontova O."/>
            <person name="Gerasimov E."/>
            <person name="Jackson A.P."/>
            <person name="Kelly S."/>
            <person name="Opperdoes F."/>
            <person name="O'Reilly A."/>
            <person name="Votypka J."/>
            <person name="Yurchenko V."/>
            <person name="Lukes J."/>
        </authorList>
    </citation>
    <scope>NUCLEOTIDE SEQUENCE [LARGE SCALE GENOMIC DNA]</scope>
    <source>
        <strain evidence="2">H10</strain>
    </source>
</reference>
<dbReference type="RefSeq" id="XP_015662168.1">
    <property type="nucleotide sequence ID" value="XM_015798690.1"/>
</dbReference>
<feature type="compositionally biased region" description="Polar residues" evidence="1">
    <location>
        <begin position="21"/>
        <end position="36"/>
    </location>
</feature>
<gene>
    <name evidence="2" type="ORF">ABB37_01974</name>
</gene>
<sequence>MWTAAVSHGARRRHGNAAAPPSSSTPQGVGSTTDANRTEISGNAAVLTTPASSSDVHGVSASQLATTTVPLVDHTADGQWQSSLLRKRVADGAQFQNVALTHAAAILRSEAARMDGQLLDDFSSLLRGNAVYIHNFICDEHDRHLYDQLKAELVASTGATMVGAGGLIDWSKHQVFDNPTDISQTFSDVVDMLAEYFDMDVYATRLNYYRDGTQWKPQHHDSHAYGGRALREDFTVGLTLGAVRSLLFVHEASQREFNFPQLNGDCFAFTRGGEPNFHARRAARAHTDRRSLQHYRMGAAADVERAQRRCTKQRSGAAQRASHQHNGGGHRRGEAARGGPAGVAARRRAEECGGHGEGGATAGEAQEEPVCSDSAWALFVTEVCRTP</sequence>
<proteinExistence type="predicted"/>
<dbReference type="Gene3D" id="2.60.120.590">
    <property type="entry name" value="Alpha-ketoglutarate-dependent dioxygenase AlkB-like"/>
    <property type="match status" value="1"/>
</dbReference>
<dbReference type="OrthoDB" id="445341at2759"/>
<evidence type="ECO:0000313" key="2">
    <source>
        <dbReference type="EMBL" id="KPA83729.1"/>
    </source>
</evidence>
<dbReference type="SUPFAM" id="SSF51197">
    <property type="entry name" value="Clavaminate synthase-like"/>
    <property type="match status" value="1"/>
</dbReference>
<evidence type="ECO:0000256" key="1">
    <source>
        <dbReference type="SAM" id="MobiDB-lite"/>
    </source>
</evidence>
<dbReference type="VEuPathDB" id="TriTrypDB:LpyrH10_03_1250"/>